<feature type="transmembrane region" description="Helical" evidence="3">
    <location>
        <begin position="423"/>
        <end position="445"/>
    </location>
</feature>
<evidence type="ECO:0000313" key="6">
    <source>
        <dbReference type="Proteomes" id="UP000030746"/>
    </source>
</evidence>
<dbReference type="HOGENOM" id="CLU_513193_0_0_1"/>
<feature type="region of interest" description="Disordered" evidence="2">
    <location>
        <begin position="70"/>
        <end position="103"/>
    </location>
</feature>
<comment type="subcellular location">
    <subcellularLocation>
        <location evidence="1">Membrane</location>
        <topology evidence="1">Multi-pass membrane protein</topology>
    </subcellularLocation>
</comment>
<dbReference type="PANTHER" id="PTHR11360">
    <property type="entry name" value="MONOCARBOXYLATE TRANSPORTER"/>
    <property type="match status" value="1"/>
</dbReference>
<dbReference type="InterPro" id="IPR050327">
    <property type="entry name" value="Proton-linked_MCT"/>
</dbReference>
<gene>
    <name evidence="5" type="ORF">LOTGIDRAFT_152016</name>
</gene>
<dbReference type="GeneID" id="20235579"/>
<feature type="transmembrane region" description="Helical" evidence="3">
    <location>
        <begin position="281"/>
        <end position="303"/>
    </location>
</feature>
<dbReference type="KEGG" id="lgi:LOTGIDRAFT_152016"/>
<feature type="transmembrane region" description="Helical" evidence="3">
    <location>
        <begin position="488"/>
        <end position="509"/>
    </location>
</feature>
<feature type="transmembrane region" description="Helical" evidence="3">
    <location>
        <begin position="191"/>
        <end position="210"/>
    </location>
</feature>
<dbReference type="RefSeq" id="XP_009043749.1">
    <property type="nucleotide sequence ID" value="XM_009045501.1"/>
</dbReference>
<dbReference type="InterPro" id="IPR020846">
    <property type="entry name" value="MFS_dom"/>
</dbReference>
<evidence type="ECO:0000259" key="4">
    <source>
        <dbReference type="PROSITE" id="PS50850"/>
    </source>
</evidence>
<dbReference type="OMA" id="GFMEMLQ"/>
<dbReference type="GO" id="GO:0016020">
    <property type="term" value="C:membrane"/>
    <property type="evidence" value="ECO:0007669"/>
    <property type="project" value="UniProtKB-SubCell"/>
</dbReference>
<dbReference type="InterPro" id="IPR036259">
    <property type="entry name" value="MFS_trans_sf"/>
</dbReference>
<evidence type="ECO:0000256" key="3">
    <source>
        <dbReference type="SAM" id="Phobius"/>
    </source>
</evidence>
<name>V4ALZ0_LOTGI</name>
<feature type="domain" description="Major facilitator superfamily (MFS) profile" evidence="4">
    <location>
        <begin position="124"/>
        <end position="512"/>
    </location>
</feature>
<protein>
    <recommendedName>
        <fullName evidence="4">Major facilitator superfamily (MFS) profile domain-containing protein</fullName>
    </recommendedName>
</protein>
<reference evidence="5 6" key="1">
    <citation type="journal article" date="2013" name="Nature">
        <title>Insights into bilaterian evolution from three spiralian genomes.</title>
        <authorList>
            <person name="Simakov O."/>
            <person name="Marletaz F."/>
            <person name="Cho S.J."/>
            <person name="Edsinger-Gonzales E."/>
            <person name="Havlak P."/>
            <person name="Hellsten U."/>
            <person name="Kuo D.H."/>
            <person name="Larsson T."/>
            <person name="Lv J."/>
            <person name="Arendt D."/>
            <person name="Savage R."/>
            <person name="Osoegawa K."/>
            <person name="de Jong P."/>
            <person name="Grimwood J."/>
            <person name="Chapman J.A."/>
            <person name="Shapiro H."/>
            <person name="Aerts A."/>
            <person name="Otillar R.P."/>
            <person name="Terry A.Y."/>
            <person name="Boore J.L."/>
            <person name="Grigoriev I.V."/>
            <person name="Lindberg D.R."/>
            <person name="Seaver E.C."/>
            <person name="Weisblat D.A."/>
            <person name="Putnam N.H."/>
            <person name="Rokhsar D.S."/>
        </authorList>
    </citation>
    <scope>NUCLEOTIDE SEQUENCE [LARGE SCALE GENOMIC DNA]</scope>
</reference>
<keyword evidence="3" id="KW-0472">Membrane</keyword>
<keyword evidence="6" id="KW-1185">Reference proteome</keyword>
<keyword evidence="3" id="KW-0812">Transmembrane</keyword>
<dbReference type="PANTHER" id="PTHR11360:SF310">
    <property type="entry name" value="MONOCARBOXYLATE TRANSPORTER 9-LIKE"/>
    <property type="match status" value="1"/>
</dbReference>
<dbReference type="SUPFAM" id="SSF103473">
    <property type="entry name" value="MFS general substrate transporter"/>
    <property type="match status" value="1"/>
</dbReference>
<dbReference type="AlphaFoldDB" id="V4ALZ0"/>
<dbReference type="Pfam" id="PF07690">
    <property type="entry name" value="MFS_1"/>
    <property type="match status" value="1"/>
</dbReference>
<evidence type="ECO:0000256" key="2">
    <source>
        <dbReference type="SAM" id="MobiDB-lite"/>
    </source>
</evidence>
<feature type="transmembrane region" description="Helical" evidence="3">
    <location>
        <begin position="165"/>
        <end position="184"/>
    </location>
</feature>
<dbReference type="PROSITE" id="PS50850">
    <property type="entry name" value="MFS"/>
    <property type="match status" value="1"/>
</dbReference>
<feature type="transmembrane region" description="Helical" evidence="3">
    <location>
        <begin position="400"/>
        <end position="417"/>
    </location>
</feature>
<feature type="transmembrane region" description="Helical" evidence="3">
    <location>
        <begin position="249"/>
        <end position="269"/>
    </location>
</feature>
<proteinExistence type="predicted"/>
<feature type="transmembrane region" description="Helical" evidence="3">
    <location>
        <begin position="366"/>
        <end position="388"/>
    </location>
</feature>
<keyword evidence="3" id="KW-1133">Transmembrane helix</keyword>
<organism evidence="5 6">
    <name type="scientific">Lottia gigantea</name>
    <name type="common">Giant owl limpet</name>
    <dbReference type="NCBI Taxonomy" id="225164"/>
    <lineage>
        <taxon>Eukaryota</taxon>
        <taxon>Metazoa</taxon>
        <taxon>Spiralia</taxon>
        <taxon>Lophotrochozoa</taxon>
        <taxon>Mollusca</taxon>
        <taxon>Gastropoda</taxon>
        <taxon>Patellogastropoda</taxon>
        <taxon>Lottioidea</taxon>
        <taxon>Lottiidae</taxon>
        <taxon>Lottia</taxon>
    </lineage>
</organism>
<evidence type="ECO:0000313" key="5">
    <source>
        <dbReference type="EMBL" id="ESP05204.1"/>
    </source>
</evidence>
<feature type="transmembrane region" description="Helical" evidence="3">
    <location>
        <begin position="125"/>
        <end position="145"/>
    </location>
</feature>
<dbReference type="CTD" id="20235579"/>
<feature type="transmembrane region" description="Helical" evidence="3">
    <location>
        <begin position="457"/>
        <end position="476"/>
    </location>
</feature>
<feature type="transmembrane region" description="Helical" evidence="3">
    <location>
        <begin position="332"/>
        <end position="354"/>
    </location>
</feature>
<sequence>MYFLEPDTVRIDTVLEHANIINQLQAELKDDGTKTEYEIITRPIALYPKENCAYDNYSFLNDEIITRVDTKSPETEFDEGTQRGTDTRKSQDLSKPPTESTQCPEDIAVTVSVSPSTSISTKLKVIVTVLNCAMTACSIGFVYSLSVMFVDIIEEFQSSRAETSSILSISSALMFALGGVWGPLMTKFNSGYICMAGGLIILIGCLISAFTTSLPLLIASLGGLTGIGLSIPFFLAFVSVPEIYNQHSYIMMSVVSIAPGIGSCAFPYVTLLLMETYGWRGALLIIGAIFSNCIPIGLINGYVKKRLLVGHGHPTINIRDLLSLPLFKNTKYLISVSATMFFSLLGPTTLQVYVDMITEKGFSLTAGSVLLSTYGFSDLGGRVIGLVVFPQIKLNNKIKWAFCIAVLSITPLLYTIFFEYEYLLAITILFGLSWGMSMSCYPSMIMESTGPKHISSALGYCNFIDGAISLLGGPAAGLIKDATDSYTLVYHLATATTGMGSLVMVMMLLKLNWTKKRGKKTPVPVENTNHI</sequence>
<dbReference type="EMBL" id="KB199650">
    <property type="protein sequence ID" value="ESP05204.1"/>
    <property type="molecule type" value="Genomic_DNA"/>
</dbReference>
<dbReference type="InterPro" id="IPR011701">
    <property type="entry name" value="MFS"/>
</dbReference>
<evidence type="ECO:0000256" key="1">
    <source>
        <dbReference type="ARBA" id="ARBA00004141"/>
    </source>
</evidence>
<accession>V4ALZ0</accession>
<dbReference type="Proteomes" id="UP000030746">
    <property type="component" value="Unassembled WGS sequence"/>
</dbReference>
<dbReference type="GO" id="GO:0008028">
    <property type="term" value="F:monocarboxylic acid transmembrane transporter activity"/>
    <property type="evidence" value="ECO:0007669"/>
    <property type="project" value="TreeGrafter"/>
</dbReference>
<dbReference type="OrthoDB" id="6158660at2759"/>
<dbReference type="Gene3D" id="1.20.1250.20">
    <property type="entry name" value="MFS general substrate transporter like domains"/>
    <property type="match status" value="1"/>
</dbReference>
<feature type="transmembrane region" description="Helical" evidence="3">
    <location>
        <begin position="216"/>
        <end position="237"/>
    </location>
</feature>